<dbReference type="CDD" id="cd01065">
    <property type="entry name" value="NAD_bind_Shikimate_DH"/>
    <property type="match status" value="1"/>
</dbReference>
<dbReference type="GO" id="GO:0004764">
    <property type="term" value="F:shikimate 3-dehydrogenase (NADP+) activity"/>
    <property type="evidence" value="ECO:0007669"/>
    <property type="project" value="InterPro"/>
</dbReference>
<dbReference type="Pfam" id="PF08501">
    <property type="entry name" value="Shikimate_dh_N"/>
    <property type="match status" value="1"/>
</dbReference>
<dbReference type="SUPFAM" id="SSF51735">
    <property type="entry name" value="NAD(P)-binding Rossmann-fold domains"/>
    <property type="match status" value="1"/>
</dbReference>
<evidence type="ECO:0000256" key="1">
    <source>
        <dbReference type="ARBA" id="ARBA00004871"/>
    </source>
</evidence>
<dbReference type="Gene3D" id="3.40.50.720">
    <property type="entry name" value="NAD(P)-binding Rossmann-like Domain"/>
    <property type="match status" value="1"/>
</dbReference>
<name>A0A7X9RR01_9BACT</name>
<dbReference type="PANTHER" id="PTHR21089">
    <property type="entry name" value="SHIKIMATE DEHYDROGENASE"/>
    <property type="match status" value="1"/>
</dbReference>
<dbReference type="GO" id="GO:0050661">
    <property type="term" value="F:NADP binding"/>
    <property type="evidence" value="ECO:0007669"/>
    <property type="project" value="TreeGrafter"/>
</dbReference>
<sequence>MKKFGLIGYPLGHSFSKKYFTEKFQEEGIEGCEYELYELEKIDIFSDLVSNTELTGLNVTIPYKQDVIPYLDRLDPATAGKIGAVNVIKFEEDGTKTGYNSDYYGFKTSLLEFLPHTKFKALILGTGGASKAIKVTLEDLDIPYQYVSRNRTEESISYADITEEIYATHTLVINTTPLGMHPNEGIAPKLPYELTTENHYFFDVVYNPSVTEFMKLGAENGAKTLNGLDMLIGQAEASWKIWNGEF</sequence>
<dbReference type="EMBL" id="JABANE010000009">
    <property type="protein sequence ID" value="NME67308.1"/>
    <property type="molecule type" value="Genomic_DNA"/>
</dbReference>
<comment type="pathway">
    <text evidence="1">Metabolic intermediate biosynthesis; chorismate biosynthesis; chorismate from D-erythrose 4-phosphate and phosphoenolpyruvate: step 4/7.</text>
</comment>
<keyword evidence="3" id="KW-0057">Aromatic amino acid biosynthesis</keyword>
<proteinExistence type="predicted"/>
<evidence type="ECO:0000256" key="2">
    <source>
        <dbReference type="ARBA" id="ARBA00023002"/>
    </source>
</evidence>
<dbReference type="InterPro" id="IPR036291">
    <property type="entry name" value="NAD(P)-bd_dom_sf"/>
</dbReference>
<protein>
    <submittedName>
        <fullName evidence="5">Shikimate dehydrogenase</fullName>
    </submittedName>
</protein>
<organism evidence="5 6">
    <name type="scientific">Flammeovirga aprica JL-4</name>
    <dbReference type="NCBI Taxonomy" id="694437"/>
    <lineage>
        <taxon>Bacteria</taxon>
        <taxon>Pseudomonadati</taxon>
        <taxon>Bacteroidota</taxon>
        <taxon>Cytophagia</taxon>
        <taxon>Cytophagales</taxon>
        <taxon>Flammeovirgaceae</taxon>
        <taxon>Flammeovirga</taxon>
    </lineage>
</organism>
<dbReference type="Proteomes" id="UP000576082">
    <property type="component" value="Unassembled WGS sequence"/>
</dbReference>
<reference evidence="5 6" key="1">
    <citation type="submission" date="2020-04" db="EMBL/GenBank/DDBJ databases">
        <title>Flammeovirga sp. SR4, a novel species isolated from seawater.</title>
        <authorList>
            <person name="Wang X."/>
        </authorList>
    </citation>
    <scope>NUCLEOTIDE SEQUENCE [LARGE SCALE GENOMIC DNA]</scope>
    <source>
        <strain evidence="5 6">ATCC 23126</strain>
    </source>
</reference>
<gene>
    <name evidence="5" type="ORF">HHU12_04970</name>
</gene>
<feature type="domain" description="Shikimate dehydrogenase substrate binding N-terminal" evidence="4">
    <location>
        <begin position="6"/>
        <end position="88"/>
    </location>
</feature>
<dbReference type="GO" id="GO:0019632">
    <property type="term" value="P:shikimate metabolic process"/>
    <property type="evidence" value="ECO:0007669"/>
    <property type="project" value="TreeGrafter"/>
</dbReference>
<accession>A0A7X9RR01</accession>
<dbReference type="Gene3D" id="3.40.50.10860">
    <property type="entry name" value="Leucine Dehydrogenase, chain A, domain 1"/>
    <property type="match status" value="1"/>
</dbReference>
<dbReference type="GO" id="GO:0009423">
    <property type="term" value="P:chorismate biosynthetic process"/>
    <property type="evidence" value="ECO:0007669"/>
    <property type="project" value="TreeGrafter"/>
</dbReference>
<keyword evidence="6" id="KW-1185">Reference proteome</keyword>
<dbReference type="SUPFAM" id="SSF53223">
    <property type="entry name" value="Aminoacid dehydrogenase-like, N-terminal domain"/>
    <property type="match status" value="1"/>
</dbReference>
<dbReference type="PANTHER" id="PTHR21089:SF1">
    <property type="entry name" value="BIFUNCTIONAL 3-DEHYDROQUINATE DEHYDRATASE_SHIKIMATE DEHYDROGENASE, CHLOROPLASTIC"/>
    <property type="match status" value="1"/>
</dbReference>
<dbReference type="GO" id="GO:0005829">
    <property type="term" value="C:cytosol"/>
    <property type="evidence" value="ECO:0007669"/>
    <property type="project" value="TreeGrafter"/>
</dbReference>
<evidence type="ECO:0000313" key="5">
    <source>
        <dbReference type="EMBL" id="NME67308.1"/>
    </source>
</evidence>
<evidence type="ECO:0000313" key="6">
    <source>
        <dbReference type="Proteomes" id="UP000576082"/>
    </source>
</evidence>
<dbReference type="GO" id="GO:0009073">
    <property type="term" value="P:aromatic amino acid family biosynthetic process"/>
    <property type="evidence" value="ECO:0007669"/>
    <property type="project" value="UniProtKB-KW"/>
</dbReference>
<evidence type="ECO:0000259" key="4">
    <source>
        <dbReference type="Pfam" id="PF08501"/>
    </source>
</evidence>
<dbReference type="InterPro" id="IPR022893">
    <property type="entry name" value="Shikimate_DH_fam"/>
</dbReference>
<dbReference type="InterPro" id="IPR046346">
    <property type="entry name" value="Aminoacid_DH-like_N_sf"/>
</dbReference>
<evidence type="ECO:0000256" key="3">
    <source>
        <dbReference type="ARBA" id="ARBA00023141"/>
    </source>
</evidence>
<dbReference type="InterPro" id="IPR013708">
    <property type="entry name" value="Shikimate_DH-bd_N"/>
</dbReference>
<keyword evidence="2" id="KW-0560">Oxidoreductase</keyword>
<keyword evidence="3" id="KW-0028">Amino-acid biosynthesis</keyword>
<comment type="caution">
    <text evidence="5">The sequence shown here is derived from an EMBL/GenBank/DDBJ whole genome shotgun (WGS) entry which is preliminary data.</text>
</comment>
<dbReference type="RefSeq" id="WP_169655554.1">
    <property type="nucleotide sequence ID" value="NZ_JABANE010000009.1"/>
</dbReference>
<dbReference type="AlphaFoldDB" id="A0A7X9RR01"/>